<keyword evidence="3" id="KW-1185">Reference proteome</keyword>
<dbReference type="SUPFAM" id="SSF55846">
    <property type="entry name" value="N-acetylmuramoyl-L-alanine amidase-like"/>
    <property type="match status" value="1"/>
</dbReference>
<dbReference type="GO" id="GO:0008745">
    <property type="term" value="F:N-acetylmuramoyl-L-alanine amidase activity"/>
    <property type="evidence" value="ECO:0007669"/>
    <property type="project" value="InterPro"/>
</dbReference>
<dbReference type="Pfam" id="PF01510">
    <property type="entry name" value="Amidase_2"/>
    <property type="match status" value="1"/>
</dbReference>
<comment type="caution">
    <text evidence="2">The sequence shown here is derived from an EMBL/GenBank/DDBJ whole genome shotgun (WGS) entry which is preliminary data.</text>
</comment>
<accession>A0A1S1R5F7</accession>
<dbReference type="InterPro" id="IPR002502">
    <property type="entry name" value="Amidase_domain"/>
</dbReference>
<dbReference type="Proteomes" id="UP000179769">
    <property type="component" value="Unassembled WGS sequence"/>
</dbReference>
<organism evidence="2 3">
    <name type="scientific">Parafrankia soli</name>
    <dbReference type="NCBI Taxonomy" id="2599596"/>
    <lineage>
        <taxon>Bacteria</taxon>
        <taxon>Bacillati</taxon>
        <taxon>Actinomycetota</taxon>
        <taxon>Actinomycetes</taxon>
        <taxon>Frankiales</taxon>
        <taxon>Frankiaceae</taxon>
        <taxon>Parafrankia</taxon>
    </lineage>
</organism>
<dbReference type="InterPro" id="IPR036505">
    <property type="entry name" value="Amidase/PGRP_sf"/>
</dbReference>
<dbReference type="GO" id="GO:0009253">
    <property type="term" value="P:peptidoglycan catabolic process"/>
    <property type="evidence" value="ECO:0007669"/>
    <property type="project" value="InterPro"/>
</dbReference>
<evidence type="ECO:0000259" key="1">
    <source>
        <dbReference type="SMART" id="SM00644"/>
    </source>
</evidence>
<dbReference type="Gene3D" id="3.40.80.10">
    <property type="entry name" value="Peptidoglycan recognition protein-like"/>
    <property type="match status" value="1"/>
</dbReference>
<evidence type="ECO:0000313" key="3">
    <source>
        <dbReference type="Proteomes" id="UP000179769"/>
    </source>
</evidence>
<dbReference type="EMBL" id="MAXA01000047">
    <property type="protein sequence ID" value="OHV42173.1"/>
    <property type="molecule type" value="Genomic_DNA"/>
</dbReference>
<dbReference type="AlphaFoldDB" id="A0A1S1R5F7"/>
<dbReference type="SMART" id="SM00644">
    <property type="entry name" value="Ami_2"/>
    <property type="match status" value="1"/>
</dbReference>
<name>A0A1S1R5F7_9ACTN</name>
<proteinExistence type="predicted"/>
<reference evidence="3" key="1">
    <citation type="submission" date="2016-07" db="EMBL/GenBank/DDBJ databases">
        <title>Frankia sp. NRRL B-16219 Genome sequencing.</title>
        <authorList>
            <person name="Ghodhbane-Gtari F."/>
            <person name="Swanson E."/>
            <person name="Gueddou A."/>
            <person name="Louati M."/>
            <person name="Nouioui I."/>
            <person name="Hezbri K."/>
            <person name="Abebe-Akele F."/>
            <person name="Simpson S."/>
            <person name="Morris K."/>
            <person name="Thomas K."/>
            <person name="Gtari M."/>
            <person name="Tisa L.S."/>
        </authorList>
    </citation>
    <scope>NUCLEOTIDE SEQUENCE [LARGE SCALE GENOMIC DNA]</scope>
    <source>
        <strain evidence="3">NRRL B-16219</strain>
    </source>
</reference>
<evidence type="ECO:0000313" key="2">
    <source>
        <dbReference type="EMBL" id="OHV42173.1"/>
    </source>
</evidence>
<gene>
    <name evidence="2" type="ORF">BBK14_11160</name>
</gene>
<protein>
    <recommendedName>
        <fullName evidence="1">N-acetylmuramoyl-L-alanine amidase domain-containing protein</fullName>
    </recommendedName>
</protein>
<dbReference type="CDD" id="cd06583">
    <property type="entry name" value="PGRP"/>
    <property type="match status" value="1"/>
</dbReference>
<feature type="domain" description="N-acetylmuramoyl-L-alanine amidase" evidence="1">
    <location>
        <begin position="16"/>
        <end position="149"/>
    </location>
</feature>
<sequence>MTYPTRYPGAVWRPLDRHFTAGGIVVPTRGLIPHVAEGNGSLFGWFSNSASQVSAHLWVSKAGVVEQYVSLTDRAWAQAAGNRFWVSVECEGYVAEDYTPAQVQRLAEIYRWGMDVFAWPAQITDDPNGYGLGTHRMGGSAWGGHSCPGDLRAGRRRDILAAALGQPATPPPSELEDDMDEPTLRKVLNEGTAQGQESWAGTSRETLRATQATFNQAKTAADGIGALGRQLQQILAQQPVGEPLTVDRMLAAIDAATDPVALVAFVEASGARLRQLYAGRTS</sequence>